<accession>E2PZB5</accession>
<evidence type="ECO:0000256" key="1">
    <source>
        <dbReference type="ARBA" id="ARBA00006484"/>
    </source>
</evidence>
<dbReference type="Gene3D" id="3.40.50.720">
    <property type="entry name" value="NAD(P)-binding Rossmann-like Domain"/>
    <property type="match status" value="1"/>
</dbReference>
<dbReference type="EMBL" id="CM000913">
    <property type="protein sequence ID" value="EFG10376.1"/>
    <property type="molecule type" value="Genomic_DNA"/>
</dbReference>
<name>E2PZB5_STRCL</name>
<dbReference type="PANTHER" id="PTHR42760:SF133">
    <property type="entry name" value="3-OXOACYL-[ACYL-CARRIER-PROTEIN] REDUCTASE"/>
    <property type="match status" value="1"/>
</dbReference>
<dbReference type="PANTHER" id="PTHR42760">
    <property type="entry name" value="SHORT-CHAIN DEHYDROGENASES/REDUCTASES FAMILY MEMBER"/>
    <property type="match status" value="1"/>
</dbReference>
<dbReference type="AlphaFoldDB" id="E2PZB5"/>
<dbReference type="NCBIfam" id="NF009466">
    <property type="entry name" value="PRK12826.1-2"/>
    <property type="match status" value="1"/>
</dbReference>
<dbReference type="PROSITE" id="PS00061">
    <property type="entry name" value="ADH_SHORT"/>
    <property type="match status" value="1"/>
</dbReference>
<proteinExistence type="inferred from homology"/>
<evidence type="ECO:0000313" key="5">
    <source>
        <dbReference type="EMBL" id="EFG10376.1"/>
    </source>
</evidence>
<dbReference type="Proteomes" id="UP000002357">
    <property type="component" value="Chromosome"/>
</dbReference>
<organism evidence="5 6">
    <name type="scientific">Streptomyces clavuligerus</name>
    <dbReference type="NCBI Taxonomy" id="1901"/>
    <lineage>
        <taxon>Bacteria</taxon>
        <taxon>Bacillati</taxon>
        <taxon>Actinomycetota</taxon>
        <taxon>Actinomycetes</taxon>
        <taxon>Kitasatosporales</taxon>
        <taxon>Streptomycetaceae</taxon>
        <taxon>Streptomyces</taxon>
    </lineage>
</organism>
<feature type="region of interest" description="Disordered" evidence="3">
    <location>
        <begin position="247"/>
        <end position="275"/>
    </location>
</feature>
<dbReference type="STRING" id="1901.BB341_02505"/>
<dbReference type="SMART" id="SM00822">
    <property type="entry name" value="PKS_KR"/>
    <property type="match status" value="1"/>
</dbReference>
<feature type="domain" description="Ketoreductase" evidence="4">
    <location>
        <begin position="10"/>
        <end position="179"/>
    </location>
</feature>
<keyword evidence="2" id="KW-0560">Oxidoreductase</keyword>
<evidence type="ECO:0000256" key="3">
    <source>
        <dbReference type="SAM" id="MobiDB-lite"/>
    </source>
</evidence>
<protein>
    <submittedName>
        <fullName evidence="5">2-S-hydroxypropyl-CoM dehydrogenase</fullName>
    </submittedName>
</protein>
<dbReference type="Pfam" id="PF13561">
    <property type="entry name" value="adh_short_C2"/>
    <property type="match status" value="1"/>
</dbReference>
<dbReference type="eggNOG" id="COG1028">
    <property type="taxonomic scope" value="Bacteria"/>
</dbReference>
<dbReference type="FunFam" id="3.40.50.720:FF:000084">
    <property type="entry name" value="Short-chain dehydrogenase reductase"/>
    <property type="match status" value="1"/>
</dbReference>
<dbReference type="GO" id="GO:0016616">
    <property type="term" value="F:oxidoreductase activity, acting on the CH-OH group of donors, NAD or NADP as acceptor"/>
    <property type="evidence" value="ECO:0007669"/>
    <property type="project" value="TreeGrafter"/>
</dbReference>
<dbReference type="InterPro" id="IPR002347">
    <property type="entry name" value="SDR_fam"/>
</dbReference>
<evidence type="ECO:0000256" key="2">
    <source>
        <dbReference type="ARBA" id="ARBA00023002"/>
    </source>
</evidence>
<reference evidence="5 6" key="1">
    <citation type="journal article" date="2010" name="Genome Biol. Evol.">
        <title>The sequence of a 1.8-mb bacterial linear plasmid reveals a rich evolutionary reservoir of secondary metabolic pathways.</title>
        <authorList>
            <person name="Medema M.H."/>
            <person name="Trefzer A."/>
            <person name="Kovalchuk A."/>
            <person name="van den Berg M."/>
            <person name="Mueller U."/>
            <person name="Heijne W."/>
            <person name="Wu L."/>
            <person name="Alam M.T."/>
            <person name="Ronning C.M."/>
            <person name="Nierman W.C."/>
            <person name="Bovenberg R.A.L."/>
            <person name="Breitling R."/>
            <person name="Takano E."/>
        </authorList>
    </citation>
    <scope>NUCLEOTIDE SEQUENCE [LARGE SCALE GENOMIC DNA]</scope>
    <source>
        <strain evidence="6">ATCC 27064 / DSM 738 / JCM 4710 / NBRC 13307 / NCIMB 12785 / NRRL 3585 / VKM Ac-602</strain>
    </source>
</reference>
<evidence type="ECO:0000313" key="6">
    <source>
        <dbReference type="Proteomes" id="UP000002357"/>
    </source>
</evidence>
<dbReference type="NCBIfam" id="NF005559">
    <property type="entry name" value="PRK07231.1"/>
    <property type="match status" value="1"/>
</dbReference>
<comment type="similarity">
    <text evidence="1">Belongs to the short-chain dehydrogenases/reductases (SDR) family.</text>
</comment>
<dbReference type="InterPro" id="IPR036291">
    <property type="entry name" value="NAD(P)-bd_dom_sf"/>
</dbReference>
<gene>
    <name evidence="5" type="ORF">SCLAV_5309</name>
</gene>
<evidence type="ECO:0000259" key="4">
    <source>
        <dbReference type="SMART" id="SM00822"/>
    </source>
</evidence>
<dbReference type="SUPFAM" id="SSF51735">
    <property type="entry name" value="NAD(P)-binding Rossmann-fold domains"/>
    <property type="match status" value="1"/>
</dbReference>
<dbReference type="PRINTS" id="PR00080">
    <property type="entry name" value="SDRFAMILY"/>
</dbReference>
<feature type="compositionally biased region" description="Basic and acidic residues" evidence="3">
    <location>
        <begin position="254"/>
        <end position="275"/>
    </location>
</feature>
<dbReference type="CDD" id="cd05233">
    <property type="entry name" value="SDR_c"/>
    <property type="match status" value="1"/>
</dbReference>
<dbReference type="InterPro" id="IPR020904">
    <property type="entry name" value="Sc_DH/Rdtase_CS"/>
</dbReference>
<sequence>MAERAGYRSQRVLITGGASGIGAAIARRFGQEGARVAVLDRDRDALGRFANDATEGVLPLLADVAEEDSLREAFTRMDAVWGGLDVVCNNAGISIRRAFLETSLAEWEQTLRVNLTGAFLVAREAGRRMKSDGGVIINTASVSGMVGMPDYAAYNVSKAGLIELTRTLALELAPRVRVNAICPGYVLTPMQRAEYTEEQLAEQAGTLPLGRLGTPEEIAALVAYLASPDAAFITGQTLVIDGGETAGGLASAARRPDGPGERRPTTSDPRRGGGA</sequence>
<dbReference type="InterPro" id="IPR057326">
    <property type="entry name" value="KR_dom"/>
</dbReference>
<dbReference type="PRINTS" id="PR00081">
    <property type="entry name" value="GDHRDH"/>
</dbReference>
<keyword evidence="6" id="KW-1185">Reference proteome</keyword>